<feature type="region of interest" description="Disordered" evidence="1">
    <location>
        <begin position="252"/>
        <end position="278"/>
    </location>
</feature>
<reference evidence="2" key="1">
    <citation type="submission" date="2021-01" db="EMBL/GenBank/DDBJ databases">
        <authorList>
            <person name="Corre E."/>
            <person name="Pelletier E."/>
            <person name="Niang G."/>
            <person name="Scheremetjew M."/>
            <person name="Finn R."/>
            <person name="Kale V."/>
            <person name="Holt S."/>
            <person name="Cochrane G."/>
            <person name="Meng A."/>
            <person name="Brown T."/>
            <person name="Cohen L."/>
        </authorList>
    </citation>
    <scope>NUCLEOTIDE SEQUENCE</scope>
</reference>
<dbReference type="AlphaFoldDB" id="A0A7S1FB45"/>
<gene>
    <name evidence="2" type="ORF">NSCI0253_LOCUS28969</name>
</gene>
<organism evidence="2">
    <name type="scientific">Noctiluca scintillans</name>
    <name type="common">Sea sparkle</name>
    <name type="synonym">Red tide dinoflagellate</name>
    <dbReference type="NCBI Taxonomy" id="2966"/>
    <lineage>
        <taxon>Eukaryota</taxon>
        <taxon>Sar</taxon>
        <taxon>Alveolata</taxon>
        <taxon>Dinophyceae</taxon>
        <taxon>Noctilucales</taxon>
        <taxon>Noctilucaceae</taxon>
        <taxon>Noctiluca</taxon>
    </lineage>
</organism>
<dbReference type="GO" id="GO:0005737">
    <property type="term" value="C:cytoplasm"/>
    <property type="evidence" value="ECO:0007669"/>
    <property type="project" value="TreeGrafter"/>
</dbReference>
<name>A0A7S1FB45_NOCSC</name>
<sequence>MTSVEAPKELQLRIFNRLGNHQYVFTLHLQGGDDVQTRVLEVFQQGHLPGCLYRSTLEYAVLAARESLVDAAESLQTVLTPANTTELPTAAIHSGRKALEGVLLDIEERQWPKLKKSGIDLSKPTKEMFFWCAYDFLLRHRPRFFRTIGTLEESYLKGNRDLQVGRMQSIQALHFRQSIEMERVRVQAEEGAQEHVSRDVQFLVAQHVSELDAVELHWRTEIEELKVWQKASYRELVVDRFEQDVGQLRQVRERRPFDVESSDSDGASDGGSRPGAAMTNLARPLLRPSMASAHAAEAAAFLDAEQALLAGDMPEQTEDNPENPSDRLQAWAEVRTVFGQRKVFFVLRLWVGDILDLLQPAETLETIPTEDYCDGAGPQLPPELVGLGSYGYEYFVRGSALPERCRPTFHPPRSLDAFGRRHVPRDAKLDAPSKERSVYQSPSLQFWGVPAMPKTVRLSSNAYAARLRGLVIPTPENLKFDAGQAVMLREFTNRCDEVTDLHFPPIREQLELVKDATQETPLRASDYFCTRNSNQGGYVQVAFHLLMSSSDAPATDEVPASIHRAIKRIICDCHRCHVVELSLPLLLLDIGTSESSLPYAVAQRRCENALRALKGALTRLAEELAPSESPELQVINLVLPHSCAASVNAAVPSVAESTLTFLQHSFQCV</sequence>
<dbReference type="Pfam" id="PF10154">
    <property type="entry name" value="Fy-3"/>
    <property type="match status" value="2"/>
</dbReference>
<dbReference type="PANTHER" id="PTHR16525">
    <property type="entry name" value="PROTEIN C12ORF4"/>
    <property type="match status" value="1"/>
</dbReference>
<protein>
    <submittedName>
        <fullName evidence="2">Uncharacterized protein</fullName>
    </submittedName>
</protein>
<accession>A0A7S1FB45</accession>
<evidence type="ECO:0000256" key="1">
    <source>
        <dbReference type="SAM" id="MobiDB-lite"/>
    </source>
</evidence>
<dbReference type="PANTHER" id="PTHR16525:SF0">
    <property type="entry name" value="PROTEIN C12ORF4"/>
    <property type="match status" value="1"/>
</dbReference>
<dbReference type="EMBL" id="HBFQ01040868">
    <property type="protein sequence ID" value="CAD8854617.1"/>
    <property type="molecule type" value="Transcribed_RNA"/>
</dbReference>
<dbReference type="InterPro" id="IPR019311">
    <property type="entry name" value="Fy-3"/>
</dbReference>
<proteinExistence type="predicted"/>
<evidence type="ECO:0000313" key="2">
    <source>
        <dbReference type="EMBL" id="CAD8854617.1"/>
    </source>
</evidence>